<keyword evidence="3" id="KW-1185">Reference proteome</keyword>
<evidence type="ECO:0000313" key="2">
    <source>
        <dbReference type="EMBL" id="MPD04018.1"/>
    </source>
</evidence>
<dbReference type="EMBL" id="VSRR010139103">
    <property type="protein sequence ID" value="MPD04018.1"/>
    <property type="molecule type" value="Genomic_DNA"/>
</dbReference>
<dbReference type="AlphaFoldDB" id="A0A5B7KFJ7"/>
<comment type="caution">
    <text evidence="2">The sequence shown here is derived from an EMBL/GenBank/DDBJ whole genome shotgun (WGS) entry which is preliminary data.</text>
</comment>
<evidence type="ECO:0000313" key="3">
    <source>
        <dbReference type="Proteomes" id="UP000324222"/>
    </source>
</evidence>
<name>A0A5B7KFJ7_PORTR</name>
<protein>
    <submittedName>
        <fullName evidence="2">Uncharacterized protein</fullName>
    </submittedName>
</protein>
<reference evidence="2 3" key="1">
    <citation type="submission" date="2019-05" db="EMBL/GenBank/DDBJ databases">
        <title>Another draft genome of Portunus trituberculatus and its Hox gene families provides insights of decapod evolution.</title>
        <authorList>
            <person name="Jeong J.-H."/>
            <person name="Song I."/>
            <person name="Kim S."/>
            <person name="Choi T."/>
            <person name="Kim D."/>
            <person name="Ryu S."/>
            <person name="Kim W."/>
        </authorList>
    </citation>
    <scope>NUCLEOTIDE SEQUENCE [LARGE SCALE GENOMIC DNA]</scope>
    <source>
        <tissue evidence="2">Muscle</tissue>
    </source>
</reference>
<proteinExistence type="predicted"/>
<dbReference type="Proteomes" id="UP000324222">
    <property type="component" value="Unassembled WGS sequence"/>
</dbReference>
<accession>A0A5B7KFJ7</accession>
<gene>
    <name evidence="2" type="ORF">E2C01_099686</name>
</gene>
<sequence>MKRSTIDIKRKSNNGPVFALGSVGWVRRGSRPEVKRRMKVRTKRIQGVMGGKARSRGWEHCPPGILT</sequence>
<organism evidence="2 3">
    <name type="scientific">Portunus trituberculatus</name>
    <name type="common">Swimming crab</name>
    <name type="synonym">Neptunus trituberculatus</name>
    <dbReference type="NCBI Taxonomy" id="210409"/>
    <lineage>
        <taxon>Eukaryota</taxon>
        <taxon>Metazoa</taxon>
        <taxon>Ecdysozoa</taxon>
        <taxon>Arthropoda</taxon>
        <taxon>Crustacea</taxon>
        <taxon>Multicrustacea</taxon>
        <taxon>Malacostraca</taxon>
        <taxon>Eumalacostraca</taxon>
        <taxon>Eucarida</taxon>
        <taxon>Decapoda</taxon>
        <taxon>Pleocyemata</taxon>
        <taxon>Brachyura</taxon>
        <taxon>Eubrachyura</taxon>
        <taxon>Portunoidea</taxon>
        <taxon>Portunidae</taxon>
        <taxon>Portuninae</taxon>
        <taxon>Portunus</taxon>
    </lineage>
</organism>
<evidence type="ECO:0000256" key="1">
    <source>
        <dbReference type="SAM" id="MobiDB-lite"/>
    </source>
</evidence>
<feature type="region of interest" description="Disordered" evidence="1">
    <location>
        <begin position="45"/>
        <end position="67"/>
    </location>
</feature>